<feature type="region of interest" description="Disordered" evidence="1">
    <location>
        <begin position="1"/>
        <end position="40"/>
    </location>
</feature>
<feature type="non-terminal residue" evidence="2">
    <location>
        <position position="183"/>
    </location>
</feature>
<feature type="compositionally biased region" description="Basic and acidic residues" evidence="1">
    <location>
        <begin position="1"/>
        <end position="10"/>
    </location>
</feature>
<dbReference type="Proteomes" id="UP001163846">
    <property type="component" value="Unassembled WGS sequence"/>
</dbReference>
<gene>
    <name evidence="2" type="ORF">F5878DRAFT_588782</name>
</gene>
<evidence type="ECO:0000256" key="1">
    <source>
        <dbReference type="SAM" id="MobiDB-lite"/>
    </source>
</evidence>
<name>A0AA38P2A0_9AGAR</name>
<dbReference type="AlphaFoldDB" id="A0AA38P2A0"/>
<evidence type="ECO:0000313" key="2">
    <source>
        <dbReference type="EMBL" id="KAJ3834954.1"/>
    </source>
</evidence>
<reference evidence="2" key="1">
    <citation type="submission" date="2022-08" db="EMBL/GenBank/DDBJ databases">
        <authorList>
            <consortium name="DOE Joint Genome Institute"/>
            <person name="Min B."/>
            <person name="Riley R."/>
            <person name="Sierra-Patev S."/>
            <person name="Naranjo-Ortiz M."/>
            <person name="Looney B."/>
            <person name="Konkel Z."/>
            <person name="Slot J.C."/>
            <person name="Sakamoto Y."/>
            <person name="Steenwyk J.L."/>
            <person name="Rokas A."/>
            <person name="Carro J."/>
            <person name="Camarero S."/>
            <person name="Ferreira P."/>
            <person name="Molpeceres G."/>
            <person name="Ruiz-Duenas F.J."/>
            <person name="Serrano A."/>
            <person name="Henrissat B."/>
            <person name="Drula E."/>
            <person name="Hughes K.W."/>
            <person name="Mata J.L."/>
            <person name="Ishikawa N.K."/>
            <person name="Vargas-Isla R."/>
            <person name="Ushijima S."/>
            <person name="Smith C.A."/>
            <person name="Ahrendt S."/>
            <person name="Andreopoulos W."/>
            <person name="He G."/>
            <person name="Labutti K."/>
            <person name="Lipzen A."/>
            <person name="Ng V."/>
            <person name="Sandor L."/>
            <person name="Barry K."/>
            <person name="Martinez A.T."/>
            <person name="Xiao Y."/>
            <person name="Gibbons J.G."/>
            <person name="Terashima K."/>
            <person name="Hibbett D.S."/>
            <person name="Grigoriev I.V."/>
        </authorList>
    </citation>
    <scope>NUCLEOTIDE SEQUENCE</scope>
    <source>
        <strain evidence="2">TFB9207</strain>
    </source>
</reference>
<sequence>MERLGARGADDEGQGVESSDGEDDEDENEGSVRPKSPIEDIRITNEFIQRIHGPTLDIGGLNDHIIERFRNPLTDALDSDPRPSIKMYLSTTHASANTYNNVRAGISTSSPPRGFDDELNRLNAMDSPHNFSSTLSLSRYPMHYNPQSSRQMNSQRPQRMQIIQDASETELVLSGNIAYNELK</sequence>
<dbReference type="EMBL" id="MU806465">
    <property type="protein sequence ID" value="KAJ3834954.1"/>
    <property type="molecule type" value="Genomic_DNA"/>
</dbReference>
<comment type="caution">
    <text evidence="2">The sequence shown here is derived from an EMBL/GenBank/DDBJ whole genome shotgun (WGS) entry which is preliminary data.</text>
</comment>
<feature type="compositionally biased region" description="Basic and acidic residues" evidence="1">
    <location>
        <begin position="30"/>
        <end position="40"/>
    </location>
</feature>
<organism evidence="2 3">
    <name type="scientific">Lentinula raphanica</name>
    <dbReference type="NCBI Taxonomy" id="153919"/>
    <lineage>
        <taxon>Eukaryota</taxon>
        <taxon>Fungi</taxon>
        <taxon>Dikarya</taxon>
        <taxon>Basidiomycota</taxon>
        <taxon>Agaricomycotina</taxon>
        <taxon>Agaricomycetes</taxon>
        <taxon>Agaricomycetidae</taxon>
        <taxon>Agaricales</taxon>
        <taxon>Marasmiineae</taxon>
        <taxon>Omphalotaceae</taxon>
        <taxon>Lentinula</taxon>
    </lineage>
</organism>
<protein>
    <submittedName>
        <fullName evidence="2">Uncharacterized protein</fullName>
    </submittedName>
</protein>
<evidence type="ECO:0000313" key="3">
    <source>
        <dbReference type="Proteomes" id="UP001163846"/>
    </source>
</evidence>
<feature type="compositionally biased region" description="Acidic residues" evidence="1">
    <location>
        <begin position="11"/>
        <end position="29"/>
    </location>
</feature>
<accession>A0AA38P2A0</accession>
<keyword evidence="3" id="KW-1185">Reference proteome</keyword>
<proteinExistence type="predicted"/>